<feature type="domain" description="HNH nuclease" evidence="1">
    <location>
        <begin position="105"/>
        <end position="140"/>
    </location>
</feature>
<name>A0A0F9L833_9ZZZZ</name>
<protein>
    <recommendedName>
        <fullName evidence="1">HNH nuclease domain-containing protein</fullName>
    </recommendedName>
</protein>
<dbReference type="Pfam" id="PF13392">
    <property type="entry name" value="HNH_3"/>
    <property type="match status" value="1"/>
</dbReference>
<proteinExistence type="predicted"/>
<comment type="caution">
    <text evidence="2">The sequence shown here is derived from an EMBL/GenBank/DDBJ whole genome shotgun (WGS) entry which is preliminary data.</text>
</comment>
<dbReference type="InterPro" id="IPR003615">
    <property type="entry name" value="HNH_nuc"/>
</dbReference>
<dbReference type="EMBL" id="LAZR01006790">
    <property type="protein sequence ID" value="KKM89633.1"/>
    <property type="molecule type" value="Genomic_DNA"/>
</dbReference>
<gene>
    <name evidence="2" type="ORF">LCGC14_1246730</name>
</gene>
<dbReference type="Gene3D" id="3.90.75.20">
    <property type="match status" value="1"/>
</dbReference>
<accession>A0A0F9L833</accession>
<sequence length="181" mass="21858">MTKLYKDRDWLFDQYINQKKSTPEIAKSLNVNRTTILNWLVKFNIPRRSYSEITKGKNNPSWKGGRKKHQSYWMVLKPEHPRAHKSGYVFEHIIIAEKMLGRPLKFYGINHKDNEVVHHIDCDKSNNNQENLYICTNSNHKNIHNKFGRSAKELYKLELIYFDKEIEEYFINYNKIRKRRV</sequence>
<evidence type="ECO:0000313" key="2">
    <source>
        <dbReference type="EMBL" id="KKM89633.1"/>
    </source>
</evidence>
<organism evidence="2">
    <name type="scientific">marine sediment metagenome</name>
    <dbReference type="NCBI Taxonomy" id="412755"/>
    <lineage>
        <taxon>unclassified sequences</taxon>
        <taxon>metagenomes</taxon>
        <taxon>ecological metagenomes</taxon>
    </lineage>
</organism>
<reference evidence="2" key="1">
    <citation type="journal article" date="2015" name="Nature">
        <title>Complex archaea that bridge the gap between prokaryotes and eukaryotes.</title>
        <authorList>
            <person name="Spang A."/>
            <person name="Saw J.H."/>
            <person name="Jorgensen S.L."/>
            <person name="Zaremba-Niedzwiedzka K."/>
            <person name="Martijn J."/>
            <person name="Lind A.E."/>
            <person name="van Eijk R."/>
            <person name="Schleper C."/>
            <person name="Guy L."/>
            <person name="Ettema T.J."/>
        </authorList>
    </citation>
    <scope>NUCLEOTIDE SEQUENCE</scope>
</reference>
<evidence type="ECO:0000259" key="1">
    <source>
        <dbReference type="Pfam" id="PF13392"/>
    </source>
</evidence>
<dbReference type="AlphaFoldDB" id="A0A0F9L833"/>